<sequence>MLAEQRAAQTKWLKGTLVLRSEKFGERSDVTRELRGLPCGRHGTAKFEFKSPSDAIGGPWPSYCQKSRQ</sequence>
<dbReference type="EMBL" id="VSRR010058802">
    <property type="protein sequence ID" value="MPC82078.1"/>
    <property type="molecule type" value="Genomic_DNA"/>
</dbReference>
<proteinExistence type="predicted"/>
<name>A0A5B7IMS4_PORTR</name>
<comment type="caution">
    <text evidence="2">The sequence shown here is derived from an EMBL/GenBank/DDBJ whole genome shotgun (WGS) entry which is preliminary data.</text>
</comment>
<evidence type="ECO:0000313" key="3">
    <source>
        <dbReference type="Proteomes" id="UP000324222"/>
    </source>
</evidence>
<keyword evidence="3" id="KW-1185">Reference proteome</keyword>
<accession>A0A5B7IMS4</accession>
<dbReference type="AlphaFoldDB" id="A0A5B7IMS4"/>
<evidence type="ECO:0000256" key="1">
    <source>
        <dbReference type="SAM" id="MobiDB-lite"/>
    </source>
</evidence>
<organism evidence="2 3">
    <name type="scientific">Portunus trituberculatus</name>
    <name type="common">Swimming crab</name>
    <name type="synonym">Neptunus trituberculatus</name>
    <dbReference type="NCBI Taxonomy" id="210409"/>
    <lineage>
        <taxon>Eukaryota</taxon>
        <taxon>Metazoa</taxon>
        <taxon>Ecdysozoa</taxon>
        <taxon>Arthropoda</taxon>
        <taxon>Crustacea</taxon>
        <taxon>Multicrustacea</taxon>
        <taxon>Malacostraca</taxon>
        <taxon>Eumalacostraca</taxon>
        <taxon>Eucarida</taxon>
        <taxon>Decapoda</taxon>
        <taxon>Pleocyemata</taxon>
        <taxon>Brachyura</taxon>
        <taxon>Eubrachyura</taxon>
        <taxon>Portunoidea</taxon>
        <taxon>Portunidae</taxon>
        <taxon>Portuninae</taxon>
        <taxon>Portunus</taxon>
    </lineage>
</organism>
<evidence type="ECO:0000313" key="2">
    <source>
        <dbReference type="EMBL" id="MPC82078.1"/>
    </source>
</evidence>
<dbReference type="Proteomes" id="UP000324222">
    <property type="component" value="Unassembled WGS sequence"/>
</dbReference>
<protein>
    <submittedName>
        <fullName evidence="2">Uncharacterized protein</fullName>
    </submittedName>
</protein>
<reference evidence="2 3" key="1">
    <citation type="submission" date="2019-05" db="EMBL/GenBank/DDBJ databases">
        <title>Another draft genome of Portunus trituberculatus and its Hox gene families provides insights of decapod evolution.</title>
        <authorList>
            <person name="Jeong J.-H."/>
            <person name="Song I."/>
            <person name="Kim S."/>
            <person name="Choi T."/>
            <person name="Kim D."/>
            <person name="Ryu S."/>
            <person name="Kim W."/>
        </authorList>
    </citation>
    <scope>NUCLEOTIDE SEQUENCE [LARGE SCALE GENOMIC DNA]</scope>
    <source>
        <tissue evidence="2">Muscle</tissue>
    </source>
</reference>
<gene>
    <name evidence="2" type="ORF">E2C01_076724</name>
</gene>
<feature type="region of interest" description="Disordered" evidence="1">
    <location>
        <begin position="50"/>
        <end position="69"/>
    </location>
</feature>